<dbReference type="CDD" id="cd09917">
    <property type="entry name" value="F-box_SF"/>
    <property type="match status" value="1"/>
</dbReference>
<gene>
    <name evidence="2" type="ORF">FE257_010568</name>
</gene>
<reference evidence="2" key="2">
    <citation type="submission" date="2020-02" db="EMBL/GenBank/DDBJ databases">
        <authorList>
            <person name="Gilchrist C.L.M."/>
            <person name="Chooi Y.-H."/>
        </authorList>
    </citation>
    <scope>NUCLEOTIDE SEQUENCE</scope>
    <source>
        <strain evidence="2">MST-FP2251</strain>
    </source>
</reference>
<dbReference type="SMART" id="SM00256">
    <property type="entry name" value="FBOX"/>
    <property type="match status" value="1"/>
</dbReference>
<sequence>MAPVPSRVDTPGEFHTRATLLSLPTELLEMVFEKLNSRDLLQVMQACHLLHDLVAIQMYREVVYTLYPSSGPHDIRSLERFASLVASLSRKSNNYSSNVREICVHGDSVPQPQRVPSAISFGDYECIRGCARYLNELMCQLLPEVARVVAFRWDIHVPLDPLVFIELGRLKHLQSLHIRLPAANSMDVIPPYEVEEQWKRYGQHPLPFTLLGPYPRADLLRTCDNFALVSGLQNLAVLDISSLDFISQIGTCVQSSQRTLRSLKLSFDDVLGASSRDYTDAKVVTLDYHDMLSEPNDSDLFVFSNIVKMKPGEPATSLSAGRPKAIGATLLAHIFQVKLPNQDDKGGAVSKNPSDGEALKLFLKTPHIGLALDSLSICRISVLHHVLIRGVDVTRLKHLSLLTVGPQGYIWAALNKIHGYKPLRLTSIHTDSVSRSLLRLIANLDTITELYMFRRRSLHPVQQREDSLGFLELREAIFPKHIQHLQRLVLRNDCDISWALDSETINILAAGVNLIELGIGVREASCPSLVRQIHAMTSLEALQIFWHSGPDDFDAMIRSHTSLADYVMSLPNPSLKHIGMFCVIPYGEMMNRVIDMRLRLHWFRRSDWLIRNKGIGIDNRTKLYLPTVLDIQEAITEVVKMHIDIREVKMWKPNIWEFKL</sequence>
<dbReference type="AlphaFoldDB" id="A0AAD4CIA2"/>
<reference evidence="2" key="1">
    <citation type="journal article" date="2019" name="Beilstein J. Org. Chem.">
        <title>Nanangenines: drimane sesquiterpenoids as the dominant metabolite cohort of a novel Australian fungus, Aspergillus nanangensis.</title>
        <authorList>
            <person name="Lacey H.J."/>
            <person name="Gilchrist C.L.M."/>
            <person name="Crombie A."/>
            <person name="Kalaitzis J.A."/>
            <person name="Vuong D."/>
            <person name="Rutledge P.J."/>
            <person name="Turner P."/>
            <person name="Pitt J.I."/>
            <person name="Lacey E."/>
            <person name="Chooi Y.H."/>
            <person name="Piggott A.M."/>
        </authorList>
    </citation>
    <scope>NUCLEOTIDE SEQUENCE</scope>
    <source>
        <strain evidence="2">MST-FP2251</strain>
    </source>
</reference>
<evidence type="ECO:0000313" key="3">
    <source>
        <dbReference type="Proteomes" id="UP001194746"/>
    </source>
</evidence>
<keyword evidence="3" id="KW-1185">Reference proteome</keyword>
<proteinExistence type="predicted"/>
<evidence type="ECO:0000259" key="1">
    <source>
        <dbReference type="PROSITE" id="PS50181"/>
    </source>
</evidence>
<dbReference type="PROSITE" id="PS50181">
    <property type="entry name" value="FBOX"/>
    <property type="match status" value="1"/>
</dbReference>
<protein>
    <recommendedName>
        <fullName evidence="1">F-box domain-containing protein</fullName>
    </recommendedName>
</protein>
<dbReference type="Pfam" id="PF12937">
    <property type="entry name" value="F-box-like"/>
    <property type="match status" value="1"/>
</dbReference>
<evidence type="ECO:0000313" key="2">
    <source>
        <dbReference type="EMBL" id="KAF9887074.1"/>
    </source>
</evidence>
<organism evidence="2 3">
    <name type="scientific">Aspergillus nanangensis</name>
    <dbReference type="NCBI Taxonomy" id="2582783"/>
    <lineage>
        <taxon>Eukaryota</taxon>
        <taxon>Fungi</taxon>
        <taxon>Dikarya</taxon>
        <taxon>Ascomycota</taxon>
        <taxon>Pezizomycotina</taxon>
        <taxon>Eurotiomycetes</taxon>
        <taxon>Eurotiomycetidae</taxon>
        <taxon>Eurotiales</taxon>
        <taxon>Aspergillaceae</taxon>
        <taxon>Aspergillus</taxon>
        <taxon>Aspergillus subgen. Circumdati</taxon>
    </lineage>
</organism>
<dbReference type="Proteomes" id="UP001194746">
    <property type="component" value="Unassembled WGS sequence"/>
</dbReference>
<accession>A0AAD4CIA2</accession>
<dbReference type="InterPro" id="IPR036047">
    <property type="entry name" value="F-box-like_dom_sf"/>
</dbReference>
<dbReference type="EMBL" id="VCAU01000067">
    <property type="protein sequence ID" value="KAF9887074.1"/>
    <property type="molecule type" value="Genomic_DNA"/>
</dbReference>
<name>A0AAD4CIA2_ASPNN</name>
<feature type="domain" description="F-box" evidence="1">
    <location>
        <begin position="17"/>
        <end position="62"/>
    </location>
</feature>
<dbReference type="SUPFAM" id="SSF81383">
    <property type="entry name" value="F-box domain"/>
    <property type="match status" value="1"/>
</dbReference>
<dbReference type="InterPro" id="IPR001810">
    <property type="entry name" value="F-box_dom"/>
</dbReference>
<comment type="caution">
    <text evidence="2">The sequence shown here is derived from an EMBL/GenBank/DDBJ whole genome shotgun (WGS) entry which is preliminary data.</text>
</comment>